<dbReference type="EMBL" id="JACXZS010000007">
    <property type="protein sequence ID" value="MBD3942541.1"/>
    <property type="molecule type" value="Genomic_DNA"/>
</dbReference>
<keyword evidence="2" id="KW-1185">Reference proteome</keyword>
<sequence>MDTVTQISTLEAAFLSSITTEFPDRLTESEKANVHAYLALRTSGGVME</sequence>
<dbReference type="Proteomes" id="UP000598426">
    <property type="component" value="Unassembled WGS sequence"/>
</dbReference>
<accession>A0ABR8NPI3</accession>
<gene>
    <name evidence="1" type="ORF">IF188_12615</name>
</gene>
<proteinExistence type="predicted"/>
<organism evidence="1 2">
    <name type="scientific">Microbacterium helvum</name>
    <dbReference type="NCBI Taxonomy" id="2773713"/>
    <lineage>
        <taxon>Bacteria</taxon>
        <taxon>Bacillati</taxon>
        <taxon>Actinomycetota</taxon>
        <taxon>Actinomycetes</taxon>
        <taxon>Micrococcales</taxon>
        <taxon>Microbacteriaceae</taxon>
        <taxon>Microbacterium</taxon>
    </lineage>
</organism>
<name>A0ABR8NPI3_9MICO</name>
<comment type="caution">
    <text evidence="1">The sequence shown here is derived from an EMBL/GenBank/DDBJ whole genome shotgun (WGS) entry which is preliminary data.</text>
</comment>
<reference evidence="1 2" key="1">
    <citation type="submission" date="2020-09" db="EMBL/GenBank/DDBJ databases">
        <title>Isolation and identification of active actinomycetes.</title>
        <authorList>
            <person name="Li X."/>
        </authorList>
    </citation>
    <scope>NUCLEOTIDE SEQUENCE [LARGE SCALE GENOMIC DNA]</scope>
    <source>
        <strain evidence="1 2">NEAU-LLC</strain>
    </source>
</reference>
<protein>
    <submittedName>
        <fullName evidence="1">Uncharacterized protein</fullName>
    </submittedName>
</protein>
<evidence type="ECO:0000313" key="1">
    <source>
        <dbReference type="EMBL" id="MBD3942541.1"/>
    </source>
</evidence>
<evidence type="ECO:0000313" key="2">
    <source>
        <dbReference type="Proteomes" id="UP000598426"/>
    </source>
</evidence>